<reference evidence="10" key="1">
    <citation type="journal article" date="2011" name="MBio">
        <title>Novel metabolic attributes of the genus Cyanothece, comprising a group of unicellular nitrogen-fixing Cyanobacteria.</title>
        <authorList>
            <person name="Bandyopadhyay A."/>
            <person name="Elvitigala T."/>
            <person name="Welsh E."/>
            <person name="Stockel J."/>
            <person name="Liberton M."/>
            <person name="Min H."/>
            <person name="Sherman L.A."/>
            <person name="Pakrasi H.B."/>
        </authorList>
    </citation>
    <scope>NUCLEOTIDE SEQUENCE [LARGE SCALE GENOMIC DNA]</scope>
    <source>
        <strain evidence="10">PCC 7424</strain>
        <plasmid evidence="10">pP742403</plasmid>
    </source>
</reference>
<evidence type="ECO:0000256" key="4">
    <source>
        <dbReference type="ARBA" id="ARBA00022806"/>
    </source>
</evidence>
<feature type="coiled-coil region" evidence="6">
    <location>
        <begin position="546"/>
        <end position="580"/>
    </location>
</feature>
<evidence type="ECO:0000313" key="9">
    <source>
        <dbReference type="EMBL" id="ACK74123.1"/>
    </source>
</evidence>
<keyword evidence="9" id="KW-0614">Plasmid</keyword>
<keyword evidence="5" id="KW-0067">ATP-binding</keyword>
<dbReference type="Gene3D" id="3.40.50.300">
    <property type="entry name" value="P-loop containing nucleotide triphosphate hydrolases"/>
    <property type="match status" value="3"/>
</dbReference>
<name>B7KMV1_GLOC7</name>
<dbReference type="GO" id="GO:0005524">
    <property type="term" value="F:ATP binding"/>
    <property type="evidence" value="ECO:0007669"/>
    <property type="project" value="UniProtKB-KW"/>
</dbReference>
<dbReference type="InterPro" id="IPR050534">
    <property type="entry name" value="Coronavir_polyprotein_1ab"/>
</dbReference>
<dbReference type="Pfam" id="PF13087">
    <property type="entry name" value="AAA_12"/>
    <property type="match status" value="1"/>
</dbReference>
<evidence type="ECO:0000313" key="10">
    <source>
        <dbReference type="Proteomes" id="UP000002384"/>
    </source>
</evidence>
<dbReference type="Proteomes" id="UP000002384">
    <property type="component" value="Plasmid pP742403"/>
</dbReference>
<dbReference type="AlphaFoldDB" id="B7KMV1"/>
<proteinExistence type="inferred from homology"/>
<feature type="domain" description="DNA2/NAM7 helicase helicase" evidence="7">
    <location>
        <begin position="248"/>
        <end position="403"/>
    </location>
</feature>
<dbReference type="KEGG" id="cyc:PCC7424_5558"/>
<evidence type="ECO:0000256" key="3">
    <source>
        <dbReference type="ARBA" id="ARBA00022801"/>
    </source>
</evidence>
<dbReference type="InterPro" id="IPR027417">
    <property type="entry name" value="P-loop_NTPase"/>
</dbReference>
<gene>
    <name evidence="9" type="ordered locus">PCC7424_5558</name>
</gene>
<dbReference type="Pfam" id="PF13086">
    <property type="entry name" value="AAA_11"/>
    <property type="match status" value="2"/>
</dbReference>
<feature type="domain" description="DNA2/NAM7 helicase-like C-terminal" evidence="8">
    <location>
        <begin position="823"/>
        <end position="931"/>
    </location>
</feature>
<evidence type="ECO:0000256" key="2">
    <source>
        <dbReference type="ARBA" id="ARBA00022741"/>
    </source>
</evidence>
<sequence length="958" mass="111231">MSETGKIRKIIKAWEQYLYLENLSNASVEVGFDKTRKIWDEKIQLVGNQILIPQPHFQHFKKIYSTLEEKKQLEDFKIAVSFPQIYRVIAGKRNFLPLFTVDISSIWSGKYRSRGWDLTEGFLFQPVIPNLIEFYLKDEEKAENLVIHEGLRTFLSETFKFNFSTLQDFLDLLKPPQQNLSYKPIPYLLRFDYVSYTHNLKKDLRYLNQQEFWDWATPGHPAYEYFFGSPQPPRHDVLFLGAFPGSEPNKSQADALKHFYVSFLTAVIGPPGNGKTSFLLHIIAIQVVKRAYQLVTSGIDESNLTLVTSTNNRAVTNVIEKLAAELENNFFYIEGGRKDLIDRQVIPQLQKAINWLEIETFNEKIWRQSSLEIEKIATQLQSQPLLDIEKARQRERDLQEKERLNREILTLQEHLLKLEQQPITPPSSNYEQYPILAYEQILTSLERAVKSFPTVDVELLLQNSQSWWERLWYSFKKLWLNITQKSPHHILKRLHKEIHAPLTATLATPFPFQLPLTPESCRASYSQVTNQLTSAKKWRLDAQKTEQSYTGQINSIKTQINQLKREKGLIEQRLASYKTEDFYTRFPVEYHQQQQQLFLLSWQYLQQEALRRKDEVIRSIEIYIDVINSEKNHDAWCRFTANYSSILRDVSLLFPVFASTLHSVRNLFPYLKKGCIDVSVIDEAGMIPSHQPLPVLVRSRRAVIVGDPLQLEPIVPFSQSTIEQYHEQAFTEQGLTDADYFRYSPTAIYTATAYHRAAGASDRLGDIGNGIMLNEHYRCVAPIISFCELLSGYKLVIKTPYKESRLGTNLIAYPVEGTIIDHVNLEEVNVLLRLIEHLKQAGYKREEIGVISPYRAQVDALINRQEEEKEDINSPFIGTVHKFQGGQKPVIIFSSRQCQDRDSLLFINRRPNLLNTAVSRAEELFILVGNLERLLQEEGYIKKLVAHIQQFGEIRPLP</sequence>
<evidence type="ECO:0000259" key="8">
    <source>
        <dbReference type="Pfam" id="PF13087"/>
    </source>
</evidence>
<keyword evidence="10" id="KW-1185">Reference proteome</keyword>
<dbReference type="SUPFAM" id="SSF52540">
    <property type="entry name" value="P-loop containing nucleoside triphosphate hydrolases"/>
    <property type="match status" value="1"/>
</dbReference>
<dbReference type="InterPro" id="IPR041677">
    <property type="entry name" value="DNA2/NAM7_AAA_11"/>
</dbReference>
<accession>B7KMV1</accession>
<dbReference type="InterPro" id="IPR047187">
    <property type="entry name" value="SF1_C_Upf1"/>
</dbReference>
<keyword evidence="6" id="KW-0175">Coiled coil</keyword>
<dbReference type="GO" id="GO:0016787">
    <property type="term" value="F:hydrolase activity"/>
    <property type="evidence" value="ECO:0007669"/>
    <property type="project" value="UniProtKB-KW"/>
</dbReference>
<keyword evidence="3" id="KW-0378">Hydrolase</keyword>
<dbReference type="GO" id="GO:0004386">
    <property type="term" value="F:helicase activity"/>
    <property type="evidence" value="ECO:0007669"/>
    <property type="project" value="UniProtKB-KW"/>
</dbReference>
<dbReference type="HOGENOM" id="CLU_302819_0_0_3"/>
<dbReference type="CDD" id="cd18808">
    <property type="entry name" value="SF1_C_Upf1"/>
    <property type="match status" value="1"/>
</dbReference>
<comment type="similarity">
    <text evidence="1">Belongs to the DNA2/NAM7 helicase family.</text>
</comment>
<dbReference type="EMBL" id="CP001294">
    <property type="protein sequence ID" value="ACK74123.1"/>
    <property type="molecule type" value="Genomic_DNA"/>
</dbReference>
<dbReference type="PANTHER" id="PTHR43788">
    <property type="entry name" value="DNA2/NAM7 HELICASE FAMILY MEMBER"/>
    <property type="match status" value="1"/>
</dbReference>
<dbReference type="PANTHER" id="PTHR43788:SF8">
    <property type="entry name" value="DNA-BINDING PROTEIN SMUBP-2"/>
    <property type="match status" value="1"/>
</dbReference>
<evidence type="ECO:0000256" key="6">
    <source>
        <dbReference type="SAM" id="Coils"/>
    </source>
</evidence>
<feature type="domain" description="DNA2/NAM7 helicase helicase" evidence="7">
    <location>
        <begin position="530"/>
        <end position="715"/>
    </location>
</feature>
<organism evidence="9 10">
    <name type="scientific">Gloeothece citriformis (strain PCC 7424)</name>
    <name type="common">Cyanothece sp. (strain PCC 7424)</name>
    <dbReference type="NCBI Taxonomy" id="65393"/>
    <lineage>
        <taxon>Bacteria</taxon>
        <taxon>Bacillati</taxon>
        <taxon>Cyanobacteriota</taxon>
        <taxon>Cyanophyceae</taxon>
        <taxon>Oscillatoriophycideae</taxon>
        <taxon>Chroococcales</taxon>
        <taxon>Aphanothecaceae</taxon>
        <taxon>Gloeothece</taxon>
        <taxon>Gloeothece citriformis</taxon>
    </lineage>
</organism>
<dbReference type="RefSeq" id="WP_012599333.1">
    <property type="nucleotide sequence ID" value="NC_011730.1"/>
</dbReference>
<dbReference type="OrthoDB" id="9757917at2"/>
<keyword evidence="2" id="KW-0547">Nucleotide-binding</keyword>
<geneLocation type="plasmid" evidence="9 10">
    <name>pP742403</name>
</geneLocation>
<feature type="coiled-coil region" evidence="6">
    <location>
        <begin position="394"/>
        <end position="421"/>
    </location>
</feature>
<evidence type="ECO:0000256" key="1">
    <source>
        <dbReference type="ARBA" id="ARBA00007913"/>
    </source>
</evidence>
<protein>
    <submittedName>
        <fullName evidence="9">Superfamily I DNA/RNA helicase</fullName>
    </submittedName>
</protein>
<dbReference type="InterPro" id="IPR041679">
    <property type="entry name" value="DNA2/NAM7-like_C"/>
</dbReference>
<evidence type="ECO:0000259" key="7">
    <source>
        <dbReference type="Pfam" id="PF13086"/>
    </source>
</evidence>
<evidence type="ECO:0000256" key="5">
    <source>
        <dbReference type="ARBA" id="ARBA00022840"/>
    </source>
</evidence>
<keyword evidence="4 9" id="KW-0347">Helicase</keyword>